<keyword evidence="4" id="KW-1185">Reference proteome</keyword>
<feature type="transmembrane region" description="Helical" evidence="2">
    <location>
        <begin position="297"/>
        <end position="322"/>
    </location>
</feature>
<comment type="caution">
    <text evidence="3">The sequence shown here is derived from an EMBL/GenBank/DDBJ whole genome shotgun (WGS) entry which is preliminary data.</text>
</comment>
<feature type="transmembrane region" description="Helical" evidence="2">
    <location>
        <begin position="121"/>
        <end position="147"/>
    </location>
</feature>
<evidence type="ECO:0000256" key="2">
    <source>
        <dbReference type="SAM" id="Phobius"/>
    </source>
</evidence>
<evidence type="ECO:0000313" key="4">
    <source>
        <dbReference type="Proteomes" id="UP000321490"/>
    </source>
</evidence>
<gene>
    <name evidence="3" type="ORF">JD78_03912</name>
</gene>
<dbReference type="RefSeq" id="WP_166521333.1">
    <property type="nucleotide sequence ID" value="NZ_VLKF01000001.1"/>
</dbReference>
<evidence type="ECO:0000313" key="3">
    <source>
        <dbReference type="EMBL" id="TWH75356.1"/>
    </source>
</evidence>
<feature type="transmembrane region" description="Helical" evidence="2">
    <location>
        <begin position="217"/>
        <end position="240"/>
    </location>
</feature>
<keyword evidence="2" id="KW-1133">Transmembrane helix</keyword>
<feature type="compositionally biased region" description="Low complexity" evidence="1">
    <location>
        <begin position="367"/>
        <end position="411"/>
    </location>
</feature>
<dbReference type="EMBL" id="VLKF01000001">
    <property type="protein sequence ID" value="TWH75356.1"/>
    <property type="molecule type" value="Genomic_DNA"/>
</dbReference>
<sequence length="429" mass="43744">MTQAAGEAQEVRRSFGLRMVVAVLGLVATFGTSVLAVRALDARPAAGFLAVLGALMLGPMVGRLGLGQSAIRAISAAPGPGEVAVQVVAHLRAVALLSLLTAPAVAWLATAVVQDDRGRVVLLVAAMIVLETVRLTVSDVFAALGRIPWSVAATHHSRSIIALVAMGVVVLASGGSTTLLTLLTVYAGTSLALLAVVLSALLVGLPRRARGTGRRWWAPMLAAVAAGAWLFTVELGAFLVGRGDVWLAGWAFGAQDALEYSTASVLAMQVTVLEGLANIAIAPVAARMWAAGEHARVFRLLSASATLSTAVTVLAVALAWLLGPQALALYGDGLGDAAPTSACWPPAGSAWPSAAPARCCSWSPATGGPRPARSPSRCSSPSRPRCSPPGSAARCRWRSPAPSPPRCCSAPTWSPAGAPSAAHRCPPAT</sequence>
<dbReference type="PANTHER" id="PTHR43424:SF1">
    <property type="entry name" value="LOCUS PUTATIVE PROTEIN 1-RELATED"/>
    <property type="match status" value="1"/>
</dbReference>
<evidence type="ECO:0008006" key="5">
    <source>
        <dbReference type="Google" id="ProtNLM"/>
    </source>
</evidence>
<organism evidence="3 4">
    <name type="scientific">Modestobacter roseus</name>
    <dbReference type="NCBI Taxonomy" id="1181884"/>
    <lineage>
        <taxon>Bacteria</taxon>
        <taxon>Bacillati</taxon>
        <taxon>Actinomycetota</taxon>
        <taxon>Actinomycetes</taxon>
        <taxon>Geodermatophilales</taxon>
        <taxon>Geodermatophilaceae</taxon>
        <taxon>Modestobacter</taxon>
    </lineage>
</organism>
<keyword evidence="2" id="KW-0472">Membrane</keyword>
<dbReference type="InterPro" id="IPR052556">
    <property type="entry name" value="PolySynth_Transporter"/>
</dbReference>
<feature type="transmembrane region" description="Helical" evidence="2">
    <location>
        <begin position="159"/>
        <end position="179"/>
    </location>
</feature>
<feature type="region of interest" description="Disordered" evidence="1">
    <location>
        <begin position="365"/>
        <end position="429"/>
    </location>
</feature>
<feature type="transmembrane region" description="Helical" evidence="2">
    <location>
        <begin position="87"/>
        <end position="109"/>
    </location>
</feature>
<keyword evidence="2" id="KW-0812">Transmembrane</keyword>
<evidence type="ECO:0000256" key="1">
    <source>
        <dbReference type="SAM" id="MobiDB-lite"/>
    </source>
</evidence>
<protein>
    <recommendedName>
        <fullName evidence="5">O-antigen/teichoic acid export membrane protein</fullName>
    </recommendedName>
</protein>
<dbReference type="AlphaFoldDB" id="A0A562IWW4"/>
<dbReference type="Proteomes" id="UP000321490">
    <property type="component" value="Unassembled WGS sequence"/>
</dbReference>
<reference evidence="3 4" key="1">
    <citation type="submission" date="2019-07" db="EMBL/GenBank/DDBJ databases">
        <title>R&amp;d 2014.</title>
        <authorList>
            <person name="Klenk H.-P."/>
        </authorList>
    </citation>
    <scope>NUCLEOTIDE SEQUENCE [LARGE SCALE GENOMIC DNA]</scope>
    <source>
        <strain evidence="3 4">DSM 45764</strain>
    </source>
</reference>
<feature type="transmembrane region" description="Helical" evidence="2">
    <location>
        <begin position="20"/>
        <end position="40"/>
    </location>
</feature>
<dbReference type="PANTHER" id="PTHR43424">
    <property type="entry name" value="LOCUS PUTATIVE PROTEIN 1-RELATED"/>
    <property type="match status" value="1"/>
</dbReference>
<accession>A0A562IWW4</accession>
<feature type="transmembrane region" description="Helical" evidence="2">
    <location>
        <begin position="185"/>
        <end position="205"/>
    </location>
</feature>
<proteinExistence type="predicted"/>
<feature type="transmembrane region" description="Helical" evidence="2">
    <location>
        <begin position="46"/>
        <end position="66"/>
    </location>
</feature>
<feature type="transmembrane region" description="Helical" evidence="2">
    <location>
        <begin position="260"/>
        <end position="285"/>
    </location>
</feature>
<name>A0A562IWW4_9ACTN</name>